<dbReference type="AlphaFoldDB" id="A0A0F2THU1"/>
<name>A0A0F2THU1_STRR3</name>
<dbReference type="RefSeq" id="WP_045695605.1">
    <property type="nucleotide sequence ID" value="NZ_JZKH01000020.1"/>
</dbReference>
<keyword evidence="3" id="KW-1185">Reference proteome</keyword>
<gene>
    <name evidence="2" type="ORF">VM95_12700</name>
</gene>
<evidence type="ECO:0000313" key="2">
    <source>
        <dbReference type="EMBL" id="KJS61845.1"/>
    </source>
</evidence>
<feature type="compositionally biased region" description="Pro residues" evidence="1">
    <location>
        <begin position="1"/>
        <end position="12"/>
    </location>
</feature>
<dbReference type="Proteomes" id="UP000033699">
    <property type="component" value="Unassembled WGS sequence"/>
</dbReference>
<reference evidence="2 3" key="1">
    <citation type="submission" date="2015-02" db="EMBL/GenBank/DDBJ databases">
        <authorList>
            <person name="Ju K.-S."/>
            <person name="Doroghazi J.R."/>
            <person name="Metcalf W."/>
        </authorList>
    </citation>
    <scope>NUCLEOTIDE SEQUENCE [LARGE SCALE GENOMIC DNA]</scope>
    <source>
        <strain evidence="2 3">ATCC 31215</strain>
    </source>
</reference>
<feature type="region of interest" description="Disordered" evidence="1">
    <location>
        <begin position="1"/>
        <end position="26"/>
    </location>
</feature>
<dbReference type="EMBL" id="JZKH01000020">
    <property type="protein sequence ID" value="KJS61845.1"/>
    <property type="molecule type" value="Genomic_DNA"/>
</dbReference>
<comment type="caution">
    <text evidence="2">The sequence shown here is derived from an EMBL/GenBank/DDBJ whole genome shotgun (WGS) entry which is preliminary data.</text>
</comment>
<protein>
    <submittedName>
        <fullName evidence="2">Uncharacterized protein</fullName>
    </submittedName>
</protein>
<organism evidence="2 3">
    <name type="scientific">Streptomyces rubellomurinus (strain ATCC 31215)</name>
    <dbReference type="NCBI Taxonomy" id="359131"/>
    <lineage>
        <taxon>Bacteria</taxon>
        <taxon>Bacillati</taxon>
        <taxon>Actinomycetota</taxon>
        <taxon>Actinomycetes</taxon>
        <taxon>Kitasatosporales</taxon>
        <taxon>Streptomycetaceae</taxon>
        <taxon>Streptomyces</taxon>
    </lineage>
</organism>
<proteinExistence type="predicted"/>
<evidence type="ECO:0000313" key="3">
    <source>
        <dbReference type="Proteomes" id="UP000033699"/>
    </source>
</evidence>
<evidence type="ECO:0000256" key="1">
    <source>
        <dbReference type="SAM" id="MobiDB-lite"/>
    </source>
</evidence>
<sequence length="170" mass="17160">MTNPFPEPPASPSPARRARAAAERADRVRRELRELAGSEQPDAQRRLALLVAVEAATAAAGRAAAWVFELAARTADFDLAEFGAAVLTCGQELDPADHDTGGVSADVALVLNGFVLPGTGLTAGERRALTELGAAALALSGAVAGGRAAADLPPLTARLDGITGTGRAAA</sequence>
<accession>A0A0F2THU1</accession>